<keyword evidence="2" id="KW-0520">NAD</keyword>
<name>A0A096GLN9_COMTE</name>
<evidence type="ECO:0000256" key="2">
    <source>
        <dbReference type="ARBA" id="ARBA00023027"/>
    </source>
</evidence>
<reference evidence="6 7" key="1">
    <citation type="submission" date="2013-09" db="EMBL/GenBank/DDBJ databases">
        <title>High correlation between genotypes and phenotypes of environmental bacteria Comamonas testosteroni strains.</title>
        <authorList>
            <person name="Liu L."/>
            <person name="Zhu W."/>
            <person name="Xia X."/>
            <person name="Xu B."/>
            <person name="Luo M."/>
            <person name="Wang G."/>
        </authorList>
    </citation>
    <scope>NUCLEOTIDE SEQUENCE [LARGE SCALE GENOMIC DNA]</scope>
    <source>
        <strain evidence="6 7">JL40</strain>
    </source>
</reference>
<gene>
    <name evidence="6" type="ORF">P353_22935</name>
</gene>
<protein>
    <submittedName>
        <fullName evidence="6">2-hydroxy-3-oxopropionate reductase</fullName>
    </submittedName>
</protein>
<sequence>MRIAFLGTGLMGAHQVRRLLGAGHQVTVWNRSRDKALALKTDGAVVSPTPAQAVVHADAVFTMLENGGVLEQVLFEDGVASALQQTSAGAVVVDTSSIKPAEARAHASRLQAMGIRHLDAPVSGGVEAAENGRLAIMVGGDAQDFAQMQHVLQAMGRATHVGPHGAGQIAKLANQMIVAVNIAAVAEALQLAAAGGADAAKVRDAIRGGFAESRVLDLHGQRMVDGDFTTRARATMQLKDLRNALEVADACAFTAPTTQAVTHLFEALVEREGEVDHSGLWLQIQHLNADHHPSREAA</sequence>
<dbReference type="GO" id="GO:0051287">
    <property type="term" value="F:NAD binding"/>
    <property type="evidence" value="ECO:0007669"/>
    <property type="project" value="InterPro"/>
</dbReference>
<dbReference type="GO" id="GO:0016491">
    <property type="term" value="F:oxidoreductase activity"/>
    <property type="evidence" value="ECO:0007669"/>
    <property type="project" value="UniProtKB-KW"/>
</dbReference>
<dbReference type="EMBL" id="AWOR01000075">
    <property type="protein sequence ID" value="KGH26095.1"/>
    <property type="molecule type" value="Genomic_DNA"/>
</dbReference>
<dbReference type="SUPFAM" id="SSF51735">
    <property type="entry name" value="NAD(P)-binding Rossmann-fold domains"/>
    <property type="match status" value="1"/>
</dbReference>
<dbReference type="PIRSF" id="PIRSF000103">
    <property type="entry name" value="HIBADH"/>
    <property type="match status" value="1"/>
</dbReference>
<proteinExistence type="predicted"/>
<dbReference type="InterPro" id="IPR013328">
    <property type="entry name" value="6PGD_dom2"/>
</dbReference>
<feature type="active site" evidence="3">
    <location>
        <position position="171"/>
    </location>
</feature>
<dbReference type="InterPro" id="IPR008927">
    <property type="entry name" value="6-PGluconate_DH-like_C_sf"/>
</dbReference>
<evidence type="ECO:0000259" key="5">
    <source>
        <dbReference type="Pfam" id="PF14833"/>
    </source>
</evidence>
<evidence type="ECO:0000313" key="7">
    <source>
        <dbReference type="Proteomes" id="UP000029553"/>
    </source>
</evidence>
<evidence type="ECO:0000256" key="1">
    <source>
        <dbReference type="ARBA" id="ARBA00023002"/>
    </source>
</evidence>
<dbReference type="SUPFAM" id="SSF48179">
    <property type="entry name" value="6-phosphogluconate dehydrogenase C-terminal domain-like"/>
    <property type="match status" value="1"/>
</dbReference>
<dbReference type="InterPro" id="IPR006115">
    <property type="entry name" value="6PGDH_NADP-bd"/>
</dbReference>
<dbReference type="PANTHER" id="PTHR43060">
    <property type="entry name" value="3-HYDROXYISOBUTYRATE DEHYDROGENASE-LIKE 1, MITOCHONDRIAL-RELATED"/>
    <property type="match status" value="1"/>
</dbReference>
<dbReference type="PANTHER" id="PTHR43060:SF15">
    <property type="entry name" value="3-HYDROXYISOBUTYRATE DEHYDROGENASE-LIKE 1, MITOCHONDRIAL-RELATED"/>
    <property type="match status" value="1"/>
</dbReference>
<dbReference type="Pfam" id="PF03446">
    <property type="entry name" value="NAD_binding_2"/>
    <property type="match status" value="1"/>
</dbReference>
<evidence type="ECO:0000313" key="6">
    <source>
        <dbReference type="EMBL" id="KGH26095.1"/>
    </source>
</evidence>
<dbReference type="Gene3D" id="3.40.50.720">
    <property type="entry name" value="NAD(P)-binding Rossmann-like Domain"/>
    <property type="match status" value="1"/>
</dbReference>
<accession>A0A096GLN9</accession>
<keyword evidence="1" id="KW-0560">Oxidoreductase</keyword>
<dbReference type="Gene3D" id="1.10.1040.10">
    <property type="entry name" value="N-(1-d-carboxylethyl)-l-norvaline Dehydrogenase, domain 2"/>
    <property type="match status" value="1"/>
</dbReference>
<evidence type="ECO:0000259" key="4">
    <source>
        <dbReference type="Pfam" id="PF03446"/>
    </source>
</evidence>
<dbReference type="InterPro" id="IPR036291">
    <property type="entry name" value="NAD(P)-bd_dom_sf"/>
</dbReference>
<dbReference type="InterPro" id="IPR029154">
    <property type="entry name" value="HIBADH-like_NADP-bd"/>
</dbReference>
<dbReference type="Proteomes" id="UP000029553">
    <property type="component" value="Unassembled WGS sequence"/>
</dbReference>
<organism evidence="6 7">
    <name type="scientific">Comamonas testosteroni</name>
    <name type="common">Pseudomonas testosteroni</name>
    <dbReference type="NCBI Taxonomy" id="285"/>
    <lineage>
        <taxon>Bacteria</taxon>
        <taxon>Pseudomonadati</taxon>
        <taxon>Pseudomonadota</taxon>
        <taxon>Betaproteobacteria</taxon>
        <taxon>Burkholderiales</taxon>
        <taxon>Comamonadaceae</taxon>
        <taxon>Comamonas</taxon>
    </lineage>
</organism>
<feature type="domain" description="3-hydroxyisobutyrate dehydrogenase-like NAD-binding" evidence="5">
    <location>
        <begin position="165"/>
        <end position="279"/>
    </location>
</feature>
<feature type="domain" description="6-phosphogluconate dehydrogenase NADP-binding" evidence="4">
    <location>
        <begin position="2"/>
        <end position="159"/>
    </location>
</feature>
<evidence type="ECO:0000256" key="3">
    <source>
        <dbReference type="PIRSR" id="PIRSR000103-1"/>
    </source>
</evidence>
<dbReference type="Pfam" id="PF14833">
    <property type="entry name" value="NAD_binding_11"/>
    <property type="match status" value="1"/>
</dbReference>
<dbReference type="GO" id="GO:0050661">
    <property type="term" value="F:NADP binding"/>
    <property type="evidence" value="ECO:0007669"/>
    <property type="project" value="InterPro"/>
</dbReference>
<dbReference type="InterPro" id="IPR015815">
    <property type="entry name" value="HIBADH-related"/>
</dbReference>
<comment type="caution">
    <text evidence="6">The sequence shown here is derived from an EMBL/GenBank/DDBJ whole genome shotgun (WGS) entry which is preliminary data.</text>
</comment>
<dbReference type="RefSeq" id="WP_034374568.1">
    <property type="nucleotide sequence ID" value="NZ_AWOR01000075.1"/>
</dbReference>
<dbReference type="AlphaFoldDB" id="A0A096GLN9"/>